<accession>A0A9X3MVI6</accession>
<keyword evidence="7" id="KW-1185">Reference proteome</keyword>
<dbReference type="RefSeq" id="WP_270041255.1">
    <property type="nucleotide sequence ID" value="NZ_JAPDOD010000015.1"/>
</dbReference>
<dbReference type="Gene3D" id="3.90.1530.30">
    <property type="match status" value="1"/>
</dbReference>
<organism evidence="6 7">
    <name type="scientific">Solirubrobacter ginsenosidimutans</name>
    <dbReference type="NCBI Taxonomy" id="490573"/>
    <lineage>
        <taxon>Bacteria</taxon>
        <taxon>Bacillati</taxon>
        <taxon>Actinomycetota</taxon>
        <taxon>Thermoleophilia</taxon>
        <taxon>Solirubrobacterales</taxon>
        <taxon>Solirubrobacteraceae</taxon>
        <taxon>Solirubrobacter</taxon>
    </lineage>
</organism>
<evidence type="ECO:0000256" key="1">
    <source>
        <dbReference type="ARBA" id="ARBA00006295"/>
    </source>
</evidence>
<evidence type="ECO:0000313" key="7">
    <source>
        <dbReference type="Proteomes" id="UP001149140"/>
    </source>
</evidence>
<dbReference type="CDD" id="cd16393">
    <property type="entry name" value="SPO0J_N"/>
    <property type="match status" value="1"/>
</dbReference>
<dbReference type="InterPro" id="IPR041468">
    <property type="entry name" value="HTH_ParB/Spo0J"/>
</dbReference>
<dbReference type="NCBIfam" id="TIGR00180">
    <property type="entry name" value="parB_part"/>
    <property type="match status" value="1"/>
</dbReference>
<dbReference type="Gene3D" id="1.10.10.2830">
    <property type="match status" value="1"/>
</dbReference>
<proteinExistence type="inferred from homology"/>
<dbReference type="Pfam" id="PF02195">
    <property type="entry name" value="ParB_N"/>
    <property type="match status" value="1"/>
</dbReference>
<dbReference type="InterPro" id="IPR036086">
    <property type="entry name" value="ParB/Sulfiredoxin_sf"/>
</dbReference>
<dbReference type="FunFam" id="3.90.1530.30:FF:000001">
    <property type="entry name" value="Chromosome partitioning protein ParB"/>
    <property type="match status" value="1"/>
</dbReference>
<comment type="similarity">
    <text evidence="1">Belongs to the ParB family.</text>
</comment>
<dbReference type="GO" id="GO:0005694">
    <property type="term" value="C:chromosome"/>
    <property type="evidence" value="ECO:0007669"/>
    <property type="project" value="TreeGrafter"/>
</dbReference>
<dbReference type="GO" id="GO:0007059">
    <property type="term" value="P:chromosome segregation"/>
    <property type="evidence" value="ECO:0007669"/>
    <property type="project" value="UniProtKB-KW"/>
</dbReference>
<evidence type="ECO:0000256" key="4">
    <source>
        <dbReference type="SAM" id="MobiDB-lite"/>
    </source>
</evidence>
<protein>
    <submittedName>
        <fullName evidence="6">ParB/RepB/Spo0J family partition protein</fullName>
    </submittedName>
</protein>
<dbReference type="SUPFAM" id="SSF110849">
    <property type="entry name" value="ParB/Sulfiredoxin"/>
    <property type="match status" value="1"/>
</dbReference>
<dbReference type="EMBL" id="JAPDOD010000015">
    <property type="protein sequence ID" value="MDA0162020.1"/>
    <property type="molecule type" value="Genomic_DNA"/>
</dbReference>
<feature type="compositionally biased region" description="Basic and acidic residues" evidence="4">
    <location>
        <begin position="216"/>
        <end position="225"/>
    </location>
</feature>
<dbReference type="FunFam" id="1.10.10.2830:FF:000001">
    <property type="entry name" value="Chromosome partitioning protein ParB"/>
    <property type="match status" value="1"/>
</dbReference>
<dbReference type="InterPro" id="IPR004437">
    <property type="entry name" value="ParB/RepB/Spo0J"/>
</dbReference>
<gene>
    <name evidence="6" type="ORF">OM076_17225</name>
</gene>
<comment type="caution">
    <text evidence="6">The sequence shown here is derived from an EMBL/GenBank/DDBJ whole genome shotgun (WGS) entry which is preliminary data.</text>
</comment>
<dbReference type="Pfam" id="PF17762">
    <property type="entry name" value="HTH_ParB"/>
    <property type="match status" value="1"/>
</dbReference>
<dbReference type="PANTHER" id="PTHR33375">
    <property type="entry name" value="CHROMOSOME-PARTITIONING PROTEIN PARB-RELATED"/>
    <property type="match status" value="1"/>
</dbReference>
<evidence type="ECO:0000256" key="2">
    <source>
        <dbReference type="ARBA" id="ARBA00022829"/>
    </source>
</evidence>
<feature type="region of interest" description="Disordered" evidence="4">
    <location>
        <begin position="216"/>
        <end position="238"/>
    </location>
</feature>
<dbReference type="SMART" id="SM00470">
    <property type="entry name" value="ParB"/>
    <property type="match status" value="1"/>
</dbReference>
<dbReference type="AlphaFoldDB" id="A0A9X3MVI6"/>
<sequence length="296" mass="32243">MASNRGMGRGLAAILSPTLPADGAEELPELRRLPVDLITPNPLQPRQSFDQDSLLGLSESVRERGVLQPILVRPCPGGTYELIAGERRWRAAQLAGLEVVPAVVATHEDRESLEIAVIENMAREDLNPVEEARACSLLVDEFGLTREEVGKRVGRSRVAVSNLLRLLDLPDEVLDMLVAGRLTEGHGRAVLTAPDHADRRRLARAAADEGWTVRETEARAREAARPPEVAPKPTRKVHPDQLAAAERLQDIFARALGADVRVAPRKEGYTVTLAVESLQEAEALAKRLSFRAAAGD</sequence>
<dbReference type="InterPro" id="IPR050336">
    <property type="entry name" value="Chromosome_partition/occlusion"/>
</dbReference>
<keyword evidence="2" id="KW-0159">Chromosome partition</keyword>
<reference evidence="6" key="1">
    <citation type="submission" date="2022-10" db="EMBL/GenBank/DDBJ databases">
        <title>The WGS of Solirubrobacter ginsenosidimutans DSM 21036.</title>
        <authorList>
            <person name="Jiang Z."/>
        </authorList>
    </citation>
    <scope>NUCLEOTIDE SEQUENCE</scope>
    <source>
        <strain evidence="6">DSM 21036</strain>
    </source>
</reference>
<name>A0A9X3MVI6_9ACTN</name>
<evidence type="ECO:0000313" key="6">
    <source>
        <dbReference type="EMBL" id="MDA0162020.1"/>
    </source>
</evidence>
<dbReference type="GO" id="GO:0003677">
    <property type="term" value="F:DNA binding"/>
    <property type="evidence" value="ECO:0007669"/>
    <property type="project" value="UniProtKB-KW"/>
</dbReference>
<dbReference type="Proteomes" id="UP001149140">
    <property type="component" value="Unassembled WGS sequence"/>
</dbReference>
<evidence type="ECO:0000256" key="3">
    <source>
        <dbReference type="ARBA" id="ARBA00023125"/>
    </source>
</evidence>
<evidence type="ECO:0000259" key="5">
    <source>
        <dbReference type="SMART" id="SM00470"/>
    </source>
</evidence>
<dbReference type="PANTHER" id="PTHR33375:SF1">
    <property type="entry name" value="CHROMOSOME-PARTITIONING PROTEIN PARB-RELATED"/>
    <property type="match status" value="1"/>
</dbReference>
<dbReference type="SUPFAM" id="SSF109709">
    <property type="entry name" value="KorB DNA-binding domain-like"/>
    <property type="match status" value="1"/>
</dbReference>
<feature type="domain" description="ParB-like N-terminal" evidence="5">
    <location>
        <begin position="31"/>
        <end position="121"/>
    </location>
</feature>
<keyword evidence="3" id="KW-0238">DNA-binding</keyword>
<dbReference type="InterPro" id="IPR003115">
    <property type="entry name" value="ParB_N"/>
</dbReference>